<proteinExistence type="predicted"/>
<dbReference type="EMBL" id="ADBV01010831">
    <property type="protein sequence ID" value="EJW75252.1"/>
    <property type="molecule type" value="Genomic_DNA"/>
</dbReference>
<protein>
    <submittedName>
        <fullName evidence="1">Uncharacterized protein</fullName>
    </submittedName>
</protein>
<dbReference type="AlphaFoldDB" id="J9EE16"/>
<accession>J9EE16</accession>
<dbReference type="Proteomes" id="UP000004810">
    <property type="component" value="Unassembled WGS sequence"/>
</dbReference>
<comment type="caution">
    <text evidence="1">The sequence shown here is derived from an EMBL/GenBank/DDBJ whole genome shotgun (WGS) entry which is preliminary data.</text>
</comment>
<reference evidence="2" key="1">
    <citation type="submission" date="2012-08" db="EMBL/GenBank/DDBJ databases">
        <title>The Genome Sequence of Wuchereria bancrofti.</title>
        <authorList>
            <person name="Nutman T.B."/>
            <person name="Fink D.L."/>
            <person name="Russ C."/>
            <person name="Young S."/>
            <person name="Zeng Q."/>
            <person name="Koehrsen M."/>
            <person name="Alvarado L."/>
            <person name="Berlin A."/>
            <person name="Chapman S.B."/>
            <person name="Chen Z."/>
            <person name="Freedman E."/>
            <person name="Gellesch M."/>
            <person name="Goldberg J."/>
            <person name="Griggs A."/>
            <person name="Gujja S."/>
            <person name="Heilman E.R."/>
            <person name="Heiman D."/>
            <person name="Hepburn T."/>
            <person name="Howarth C."/>
            <person name="Jen D."/>
            <person name="Larson L."/>
            <person name="Lewis B."/>
            <person name="Mehta T."/>
            <person name="Park D."/>
            <person name="Pearson M."/>
            <person name="Roberts A."/>
            <person name="Saif S."/>
            <person name="Shea T."/>
            <person name="Shenoy N."/>
            <person name="Sisk P."/>
            <person name="Stolte C."/>
            <person name="Sykes S."/>
            <person name="Walk T."/>
            <person name="White J."/>
            <person name="Yandava C."/>
            <person name="Haas B."/>
            <person name="Henn M.R."/>
            <person name="Nusbaum C."/>
            <person name="Birren B."/>
        </authorList>
    </citation>
    <scope>NUCLEOTIDE SEQUENCE [LARGE SCALE GENOMIC DNA]</scope>
    <source>
        <strain evidence="2">NA</strain>
    </source>
</reference>
<evidence type="ECO:0000313" key="1">
    <source>
        <dbReference type="EMBL" id="EJW75252.1"/>
    </source>
</evidence>
<name>J9EE16_WUCBA</name>
<organism evidence="1 2">
    <name type="scientific">Wuchereria bancrofti</name>
    <dbReference type="NCBI Taxonomy" id="6293"/>
    <lineage>
        <taxon>Eukaryota</taxon>
        <taxon>Metazoa</taxon>
        <taxon>Ecdysozoa</taxon>
        <taxon>Nematoda</taxon>
        <taxon>Chromadorea</taxon>
        <taxon>Rhabditida</taxon>
        <taxon>Spirurina</taxon>
        <taxon>Spiruromorpha</taxon>
        <taxon>Filarioidea</taxon>
        <taxon>Onchocercidae</taxon>
        <taxon>Wuchereria</taxon>
    </lineage>
</organism>
<evidence type="ECO:0000313" key="2">
    <source>
        <dbReference type="Proteomes" id="UP000004810"/>
    </source>
</evidence>
<feature type="non-terminal residue" evidence="1">
    <location>
        <position position="1"/>
    </location>
</feature>
<gene>
    <name evidence="1" type="ORF">WUBG_13842</name>
</gene>
<sequence length="118" mass="13450">VYTISTEKLLPGIIKFDKCERSRCFTSLVEHLNSYLRFKSDVEHLNSYLRFKSTAIILETSGSCILTTGVSSINSNREGNQLTKSILLSICKTAKQICLKVRFVRKTIQTTYCTTTDW</sequence>